<dbReference type="EMBL" id="BIMR01000230">
    <property type="protein sequence ID" value="GCE77599.1"/>
    <property type="molecule type" value="Genomic_DNA"/>
</dbReference>
<dbReference type="OrthoDB" id="4829531at2"/>
<protein>
    <submittedName>
        <fullName evidence="1">Uncharacterized protein</fullName>
    </submittedName>
</protein>
<dbReference type="AlphaFoldDB" id="A0A402DTX0"/>
<comment type="caution">
    <text evidence="1">The sequence shown here is derived from an EMBL/GenBank/DDBJ whole genome shotgun (WGS) entry which is preliminary data.</text>
</comment>
<sequence>MPVDPADPTGPAGPVPPVEPVAVTDAAFLAARDRAVARHDGLLTGRFVLVDGELRRTTWRAAAPGWVEVQVHDVPAGTMGELELVREERVALDVLVTPFADHPDGAVLEPRRRQGDQVHTVWRRDKNADRAETIPAGFLWEKNDDYYAGTVPWDDLGPVRYEYRVFPRRTTA</sequence>
<keyword evidence="2" id="KW-1185">Reference proteome</keyword>
<proteinExistence type="predicted"/>
<organism evidence="1 2">
    <name type="scientific">Cellulomonas biazotea</name>
    <dbReference type="NCBI Taxonomy" id="1709"/>
    <lineage>
        <taxon>Bacteria</taxon>
        <taxon>Bacillati</taxon>
        <taxon>Actinomycetota</taxon>
        <taxon>Actinomycetes</taxon>
        <taxon>Micrococcales</taxon>
        <taxon>Cellulomonadaceae</taxon>
        <taxon>Cellulomonas</taxon>
    </lineage>
</organism>
<evidence type="ECO:0000313" key="1">
    <source>
        <dbReference type="EMBL" id="GCE77599.1"/>
    </source>
</evidence>
<dbReference type="Proteomes" id="UP000289954">
    <property type="component" value="Unassembled WGS sequence"/>
</dbReference>
<name>A0A402DTX0_9CELL</name>
<reference evidence="1 2" key="1">
    <citation type="submission" date="2019-01" db="EMBL/GenBank/DDBJ databases">
        <title>Draft genome sequence of Cellulomonas takizawaensis strain TKZ-21.</title>
        <authorList>
            <person name="Yamamura H."/>
            <person name="Hayashi T."/>
            <person name="Hamada M."/>
            <person name="Serisawa Y."/>
            <person name="Matsuyama K."/>
            <person name="Nakagawa Y."/>
            <person name="Otoguro M."/>
            <person name="Yanagida F."/>
            <person name="Hayakawa M."/>
        </authorList>
    </citation>
    <scope>NUCLEOTIDE SEQUENCE [LARGE SCALE GENOMIC DNA]</scope>
    <source>
        <strain evidence="1 2">NBRC12680</strain>
    </source>
</reference>
<evidence type="ECO:0000313" key="2">
    <source>
        <dbReference type="Proteomes" id="UP000289954"/>
    </source>
</evidence>
<accession>A0A402DTX0</accession>
<gene>
    <name evidence="1" type="ORF">CBZ_26550</name>
</gene>
<dbReference type="RefSeq" id="WP_130782210.1">
    <property type="nucleotide sequence ID" value="NZ_BIMR01000230.1"/>
</dbReference>